<dbReference type="OrthoDB" id="415015at2759"/>
<feature type="compositionally biased region" description="Basic and acidic residues" evidence="8">
    <location>
        <begin position="513"/>
        <end position="524"/>
    </location>
</feature>
<evidence type="ECO:0000256" key="2">
    <source>
        <dbReference type="ARBA" id="ARBA00022517"/>
    </source>
</evidence>
<keyword evidence="11" id="KW-1185">Reference proteome</keyword>
<feature type="domain" description="OBG-type G" evidence="9">
    <location>
        <begin position="169"/>
        <end position="340"/>
    </location>
</feature>
<dbReference type="PIRSF" id="PIRSF038919">
    <property type="entry name" value="NOG1"/>
    <property type="match status" value="1"/>
</dbReference>
<dbReference type="Pfam" id="PF08155">
    <property type="entry name" value="NOGCT"/>
    <property type="match status" value="1"/>
</dbReference>
<name>A0A401NIM8_SCYTO</name>
<comment type="subunit">
    <text evidence="6">Associates with pre-60S ribosomal particles. Interacts with MINAS-60 (product of an alternative open reading frame of RBM10).</text>
</comment>
<comment type="caution">
    <text evidence="10">The sequence shown here is derived from an EMBL/GenBank/DDBJ whole genome shotgun (WGS) entry which is preliminary data.</text>
</comment>
<protein>
    <recommendedName>
        <fullName evidence="7">Nucleolar GTP-binding protein 1</fullName>
    </recommendedName>
</protein>
<evidence type="ECO:0000256" key="8">
    <source>
        <dbReference type="SAM" id="MobiDB-lite"/>
    </source>
</evidence>
<dbReference type="InterPro" id="IPR031167">
    <property type="entry name" value="G_OBG"/>
</dbReference>
<evidence type="ECO:0000256" key="4">
    <source>
        <dbReference type="ARBA" id="ARBA00023134"/>
    </source>
</evidence>
<evidence type="ECO:0000313" key="11">
    <source>
        <dbReference type="Proteomes" id="UP000288216"/>
    </source>
</evidence>
<accession>A0A401NIM8</accession>
<feature type="region of interest" description="Disordered" evidence="8">
    <location>
        <begin position="494"/>
        <end position="636"/>
    </location>
</feature>
<comment type="function">
    <text evidence="7">Involved in the biogenesis of the 60S ribosomal subunit.</text>
</comment>
<dbReference type="Gene3D" id="1.20.120.1190">
    <property type="match status" value="1"/>
</dbReference>
<dbReference type="EMBL" id="BFAA01001139">
    <property type="protein sequence ID" value="GCB60741.1"/>
    <property type="molecule type" value="Genomic_DNA"/>
</dbReference>
<dbReference type="Pfam" id="PF17835">
    <property type="entry name" value="NOG1_N"/>
    <property type="match status" value="1"/>
</dbReference>
<evidence type="ECO:0000313" key="10">
    <source>
        <dbReference type="EMBL" id="GCB60741.1"/>
    </source>
</evidence>
<dbReference type="InterPro" id="IPR041623">
    <property type="entry name" value="NOG1_N"/>
</dbReference>
<feature type="compositionally biased region" description="Basic residues" evidence="8">
    <location>
        <begin position="503"/>
        <end position="512"/>
    </location>
</feature>
<dbReference type="PANTHER" id="PTHR45759">
    <property type="entry name" value="NUCLEOLAR GTP-BINDING PROTEIN 1"/>
    <property type="match status" value="1"/>
</dbReference>
<dbReference type="SUPFAM" id="SSF52540">
    <property type="entry name" value="P-loop containing nucleoside triphosphate hydrolases"/>
    <property type="match status" value="1"/>
</dbReference>
<evidence type="ECO:0000256" key="5">
    <source>
        <dbReference type="ARBA" id="ARBA00023242"/>
    </source>
</evidence>
<keyword evidence="4" id="KW-0342">GTP-binding</keyword>
<feature type="region of interest" description="Disordered" evidence="8">
    <location>
        <begin position="366"/>
        <end position="396"/>
    </location>
</feature>
<dbReference type="Gene3D" id="3.40.50.300">
    <property type="entry name" value="P-loop containing nucleotide triphosphate hydrolases"/>
    <property type="match status" value="1"/>
</dbReference>
<dbReference type="InterPro" id="IPR006073">
    <property type="entry name" value="GTP-bd"/>
</dbReference>
<dbReference type="GO" id="GO:0042254">
    <property type="term" value="P:ribosome biogenesis"/>
    <property type="evidence" value="ECO:0007669"/>
    <property type="project" value="UniProtKB-KW"/>
</dbReference>
<feature type="compositionally biased region" description="Basic and acidic residues" evidence="8">
    <location>
        <begin position="607"/>
        <end position="620"/>
    </location>
</feature>
<proteinExistence type="inferred from homology"/>
<dbReference type="InterPro" id="IPR005225">
    <property type="entry name" value="Small_GTP-bd"/>
</dbReference>
<dbReference type="InterPro" id="IPR027417">
    <property type="entry name" value="P-loop_NTPase"/>
</dbReference>
<dbReference type="FunFam" id="3.40.50.300:FF:000496">
    <property type="entry name" value="Nucleolar GTP-binding protein 1"/>
    <property type="match status" value="1"/>
</dbReference>
<feature type="compositionally biased region" description="Basic residues" evidence="8">
    <location>
        <begin position="544"/>
        <end position="554"/>
    </location>
</feature>
<evidence type="ECO:0000256" key="7">
    <source>
        <dbReference type="PIRNR" id="PIRNR038919"/>
    </source>
</evidence>
<dbReference type="OMA" id="EWKNDVM"/>
<feature type="compositionally biased region" description="Basic residues" evidence="8">
    <location>
        <begin position="621"/>
        <end position="630"/>
    </location>
</feature>
<evidence type="ECO:0000256" key="6">
    <source>
        <dbReference type="ARBA" id="ARBA00064995"/>
    </source>
</evidence>
<dbReference type="FunFam" id="1.20.120.1190:FF:000001">
    <property type="entry name" value="Nucleolar GTP-binding protein 1"/>
    <property type="match status" value="1"/>
</dbReference>
<dbReference type="InterPro" id="IPR012973">
    <property type="entry name" value="NOG_C"/>
</dbReference>
<dbReference type="InterPro" id="IPR024926">
    <property type="entry name" value="NOG1"/>
</dbReference>
<evidence type="ECO:0000259" key="9">
    <source>
        <dbReference type="PROSITE" id="PS51710"/>
    </source>
</evidence>
<keyword evidence="5 7" id="KW-0539">Nucleus</keyword>
<dbReference type="Pfam" id="PF06858">
    <property type="entry name" value="NOG1"/>
    <property type="match status" value="1"/>
</dbReference>
<gene>
    <name evidence="10" type="ORF">scyTo_0003992</name>
</gene>
<comment type="subcellular location">
    <subcellularLocation>
        <location evidence="1 7">Nucleus</location>
        <location evidence="1 7">Nucleolus</location>
    </subcellularLocation>
</comment>
<comment type="similarity">
    <text evidence="7">Belongs to the TRAFAC class OBG-HflX-like GTPase superfamily. OBG GTPase family. NOG subfamily.</text>
</comment>
<dbReference type="PRINTS" id="PR00326">
    <property type="entry name" value="GTP1OBG"/>
</dbReference>
<evidence type="ECO:0000256" key="3">
    <source>
        <dbReference type="ARBA" id="ARBA00022741"/>
    </source>
</evidence>
<evidence type="ECO:0000256" key="1">
    <source>
        <dbReference type="ARBA" id="ARBA00004604"/>
    </source>
</evidence>
<feature type="compositionally biased region" description="Basic and acidic residues" evidence="8">
    <location>
        <begin position="387"/>
        <end position="396"/>
    </location>
</feature>
<dbReference type="InterPro" id="IPR010674">
    <property type="entry name" value="NOG1_Rossman_fold_dom"/>
</dbReference>
<keyword evidence="2 7" id="KW-0690">Ribosome biogenesis</keyword>
<dbReference type="GO" id="GO:0005525">
    <property type="term" value="F:GTP binding"/>
    <property type="evidence" value="ECO:0007669"/>
    <property type="project" value="UniProtKB-KW"/>
</dbReference>
<dbReference type="CDD" id="cd01897">
    <property type="entry name" value="NOG"/>
    <property type="match status" value="1"/>
</dbReference>
<dbReference type="STRING" id="75743.A0A401NIM8"/>
<dbReference type="NCBIfam" id="TIGR00231">
    <property type="entry name" value="small_GTP"/>
    <property type="match status" value="1"/>
</dbReference>
<keyword evidence="3" id="KW-0547">Nucleotide-binding</keyword>
<sequence>MALYNFKKITVVPTAKDFIDLTLSKTQRKTPTVIHKNYQINRIRHFYMRKIKFTQQNYHDRLSMILTDFPKLDDIHPFYADLMNVLYDKDHYKLALGQINIAKNLIDSVAKDYVRLMKYGDSLYRCKQLKRAALGRMCTILKRQKQSLEYLEQVRQHLSRLPSIDPNTRTLLLCGYPNVGKSSFINKITRADVEVQPYAFTTKSLFVGHMDYKYLRWQVVDTPGVLDHPLEERNTIEMQAITALAHLRAAVLYVMDVSEQCGHTVEAQLELFRNIRPLFANKPLIIVANKSDVKKIDELTEEQKKVFADFMAEGITITETSTLTEEGIIKVKTEACDRLLTHRVESKMRGKKVNDLLNRLHLAVPSKRDQKERPPWIPEGASKRRKMEVDAPQRRSRRDLELEMGDDYVLDLQKHWDLMNASEKHDLIPEIWEGHNIADFIDPEIMKKLEQLEKEEELKQVAGEYDSDSESEDEEMRDIRQLAVQIREKKKMRILLSREKQTKKGPKMPRTAKKVERKTLEKEMGSLGLDMENKDETHYAQQARRSRSVTRKRKREESRPPTSKVRSRSRSTSRTPRDLSGVRDEKMLNKVKKMMKNSQQDMNRLGRKGEADRHVFDLKPKHLFAGKRKMGKADHR</sequence>
<reference evidence="10 11" key="1">
    <citation type="journal article" date="2018" name="Nat. Ecol. Evol.">
        <title>Shark genomes provide insights into elasmobranch evolution and the origin of vertebrates.</title>
        <authorList>
            <person name="Hara Y"/>
            <person name="Yamaguchi K"/>
            <person name="Onimaru K"/>
            <person name="Kadota M"/>
            <person name="Koyanagi M"/>
            <person name="Keeley SD"/>
            <person name="Tatsumi K"/>
            <person name="Tanaka K"/>
            <person name="Motone F"/>
            <person name="Kageyama Y"/>
            <person name="Nozu R"/>
            <person name="Adachi N"/>
            <person name="Nishimura O"/>
            <person name="Nakagawa R"/>
            <person name="Tanegashima C"/>
            <person name="Kiyatake I"/>
            <person name="Matsumoto R"/>
            <person name="Murakumo K"/>
            <person name="Nishida K"/>
            <person name="Terakita A"/>
            <person name="Kuratani S"/>
            <person name="Sato K"/>
            <person name="Hyodo S Kuraku.S."/>
        </authorList>
    </citation>
    <scope>NUCLEOTIDE SEQUENCE [LARGE SCALE GENOMIC DNA]</scope>
</reference>
<feature type="compositionally biased region" description="Basic and acidic residues" evidence="8">
    <location>
        <begin position="575"/>
        <end position="588"/>
    </location>
</feature>
<dbReference type="AlphaFoldDB" id="A0A401NIM8"/>
<dbReference type="Proteomes" id="UP000288216">
    <property type="component" value="Unassembled WGS sequence"/>
</dbReference>
<organism evidence="10 11">
    <name type="scientific">Scyliorhinus torazame</name>
    <name type="common">Cloudy catshark</name>
    <name type="synonym">Catulus torazame</name>
    <dbReference type="NCBI Taxonomy" id="75743"/>
    <lineage>
        <taxon>Eukaryota</taxon>
        <taxon>Metazoa</taxon>
        <taxon>Chordata</taxon>
        <taxon>Craniata</taxon>
        <taxon>Vertebrata</taxon>
        <taxon>Chondrichthyes</taxon>
        <taxon>Elasmobranchii</taxon>
        <taxon>Galeomorphii</taxon>
        <taxon>Galeoidea</taxon>
        <taxon>Carcharhiniformes</taxon>
        <taxon>Scyliorhinidae</taxon>
        <taxon>Scyliorhinus</taxon>
    </lineage>
</organism>
<dbReference type="GO" id="GO:0005730">
    <property type="term" value="C:nucleolus"/>
    <property type="evidence" value="ECO:0007669"/>
    <property type="project" value="UniProtKB-SubCell"/>
</dbReference>
<dbReference type="PROSITE" id="PS51710">
    <property type="entry name" value="G_OBG"/>
    <property type="match status" value="1"/>
</dbReference>